<dbReference type="RefSeq" id="WP_302714859.1">
    <property type="nucleotide sequence ID" value="NZ_JAULRT010000062.1"/>
</dbReference>
<evidence type="ECO:0000313" key="1">
    <source>
        <dbReference type="EMBL" id="MDO3383815.1"/>
    </source>
</evidence>
<evidence type="ECO:0008006" key="3">
    <source>
        <dbReference type="Google" id="ProtNLM"/>
    </source>
</evidence>
<protein>
    <recommendedName>
        <fullName evidence="3">Alpha/beta hydrolase</fullName>
    </recommendedName>
</protein>
<gene>
    <name evidence="1" type="ORF">QWI16_16650</name>
</gene>
<dbReference type="PROSITE" id="PS51257">
    <property type="entry name" value="PROKAR_LIPOPROTEIN"/>
    <property type="match status" value="1"/>
</dbReference>
<dbReference type="InterPro" id="IPR029058">
    <property type="entry name" value="AB_hydrolase_fold"/>
</dbReference>
<organism evidence="1 2">
    <name type="scientific">Gilvimarinus algae</name>
    <dbReference type="NCBI Taxonomy" id="3058037"/>
    <lineage>
        <taxon>Bacteria</taxon>
        <taxon>Pseudomonadati</taxon>
        <taxon>Pseudomonadota</taxon>
        <taxon>Gammaproteobacteria</taxon>
        <taxon>Cellvibrionales</taxon>
        <taxon>Cellvibrionaceae</taxon>
        <taxon>Gilvimarinus</taxon>
    </lineage>
</organism>
<keyword evidence="2" id="KW-1185">Reference proteome</keyword>
<dbReference type="SUPFAM" id="SSF53474">
    <property type="entry name" value="alpha/beta-Hydrolases"/>
    <property type="match status" value="1"/>
</dbReference>
<dbReference type="Gene3D" id="3.40.50.1820">
    <property type="entry name" value="alpha/beta hydrolase"/>
    <property type="match status" value="1"/>
</dbReference>
<dbReference type="EMBL" id="JAULRT010000062">
    <property type="protein sequence ID" value="MDO3383815.1"/>
    <property type="molecule type" value="Genomic_DNA"/>
</dbReference>
<evidence type="ECO:0000313" key="2">
    <source>
        <dbReference type="Proteomes" id="UP001168380"/>
    </source>
</evidence>
<accession>A0ABT8TJQ4</accession>
<comment type="caution">
    <text evidence="1">The sequence shown here is derived from an EMBL/GenBank/DDBJ whole genome shotgun (WGS) entry which is preliminary data.</text>
</comment>
<sequence>MDKLKRLVWWLLLAACISTAGCYYLQTADTPMATRFYERASGYSPSTAVPSERAQDLLVLLPGMGDGIERFEKEGLIRQLAQADLPVDAVAVNAHFGYYRSRQLLERLSEDVLQPAKALGYERIHLAGVSLGGFGGLLYWRYGEQHPTLATDISSLLLLTPYVGEPEYYQHRLNGGPAQAVGEEKNLWPWLESLPAGAGADWYLGMAESDKFYTANQTFAAFVPTEQVAIVEGGHNWDSWRALWPQLLQHLKREQFASPAEKPR</sequence>
<proteinExistence type="predicted"/>
<reference evidence="1" key="1">
    <citation type="submission" date="2023-07" db="EMBL/GenBank/DDBJ databases">
        <title>Gilvimarinus algae sp. nov., isolated from the surface of Kelp.</title>
        <authorList>
            <person name="Sun Y.Y."/>
            <person name="Gong Y."/>
            <person name="Du Z.J."/>
        </authorList>
    </citation>
    <scope>NUCLEOTIDE SEQUENCE</scope>
    <source>
        <strain evidence="1">SDUM040014</strain>
    </source>
</reference>
<dbReference type="Proteomes" id="UP001168380">
    <property type="component" value="Unassembled WGS sequence"/>
</dbReference>
<name>A0ABT8TJQ4_9GAMM</name>